<evidence type="ECO:0000256" key="1">
    <source>
        <dbReference type="SAM" id="MobiDB-lite"/>
    </source>
</evidence>
<name>A0A2V1P847_9RHOB</name>
<feature type="compositionally biased region" description="Basic and acidic residues" evidence="1">
    <location>
        <begin position="24"/>
        <end position="47"/>
    </location>
</feature>
<evidence type="ECO:0000313" key="3">
    <source>
        <dbReference type="EMBL" id="PWG18635.1"/>
    </source>
</evidence>
<dbReference type="EMBL" id="QETF01000001">
    <property type="protein sequence ID" value="PWG18635.1"/>
    <property type="molecule type" value="Genomic_DNA"/>
</dbReference>
<dbReference type="InterPro" id="IPR014982">
    <property type="entry name" value="GSCFA"/>
</dbReference>
<dbReference type="Pfam" id="PF08885">
    <property type="entry name" value="GSCFA"/>
    <property type="match status" value="1"/>
</dbReference>
<feature type="region of interest" description="Disordered" evidence="1">
    <location>
        <begin position="1"/>
        <end position="47"/>
    </location>
</feature>
<evidence type="ECO:0000259" key="2">
    <source>
        <dbReference type="Pfam" id="PF08885"/>
    </source>
</evidence>
<sequence length="401" mass="46052">MKGIERMAKDSDTIVSDGGRNHAHHLDFQKTSKDGNEHHSWFRGEHTNKTPKLDQLFSVQGMRDYVLHGFLPEEPPIDEATQITAFGSCFASNISGYLARRNFAVAGREGDDNNAYVIRCGEGMVNTFVIRQQFEWAWENRTFEGELWHGYKAEAYGYDEEVRKATKAIFDRTDVFILTLGLSEVWYDEPTGNVFWRTIPKDVYDPERHRFRVASVSENKDNIAAICALIRKHRPEAKIVLTLSPIPLIATFRDQSCLASNEVSKATLRVALDEFLRENPGAAYYWPSYEIVRQVFDGGLKEDMRHPDPTIINFIMSLFELTWCKDRADKVDVNTRLGLAHVASGRMLPFLGRILRRRDTEALKEFMDRKNVANKLDDDCEAAVRDLLAEIEAEWERVPKI</sequence>
<feature type="compositionally biased region" description="Basic and acidic residues" evidence="1">
    <location>
        <begin position="1"/>
        <end position="12"/>
    </location>
</feature>
<dbReference type="SUPFAM" id="SSF52266">
    <property type="entry name" value="SGNH hydrolase"/>
    <property type="match status" value="1"/>
</dbReference>
<gene>
    <name evidence="3" type="ORF">DFK10_01580</name>
</gene>
<dbReference type="AlphaFoldDB" id="A0A2V1P847"/>
<comment type="caution">
    <text evidence="3">The sequence shown here is derived from an EMBL/GenBank/DDBJ whole genome shotgun (WGS) entry which is preliminary data.</text>
</comment>
<protein>
    <recommendedName>
        <fullName evidence="2">GSCFA domain-containing protein</fullName>
    </recommendedName>
</protein>
<feature type="domain" description="GSCFA" evidence="2">
    <location>
        <begin position="83"/>
        <end position="319"/>
    </location>
</feature>
<proteinExistence type="predicted"/>
<keyword evidence="4" id="KW-1185">Reference proteome</keyword>
<evidence type="ECO:0000313" key="4">
    <source>
        <dbReference type="Proteomes" id="UP000245293"/>
    </source>
</evidence>
<accession>A0A2V1P847</accession>
<dbReference type="Proteomes" id="UP000245293">
    <property type="component" value="Unassembled WGS sequence"/>
</dbReference>
<organism evidence="3 4">
    <name type="scientific">Salibaculum griseiflavum</name>
    <dbReference type="NCBI Taxonomy" id="1914409"/>
    <lineage>
        <taxon>Bacteria</taxon>
        <taxon>Pseudomonadati</taxon>
        <taxon>Pseudomonadota</taxon>
        <taxon>Alphaproteobacteria</taxon>
        <taxon>Rhodobacterales</taxon>
        <taxon>Roseobacteraceae</taxon>
        <taxon>Salibaculum</taxon>
    </lineage>
</organism>
<reference evidence="4" key="1">
    <citation type="submission" date="2018-05" db="EMBL/GenBank/DDBJ databases">
        <authorList>
            <person name="Du Z."/>
            <person name="Wang X."/>
        </authorList>
    </citation>
    <scope>NUCLEOTIDE SEQUENCE [LARGE SCALE GENOMIC DNA]</scope>
    <source>
        <strain evidence="4">WDS4C29</strain>
    </source>
</reference>